<evidence type="ECO:0000313" key="2">
    <source>
        <dbReference type="Proteomes" id="UP001281147"/>
    </source>
</evidence>
<name>A0ACC3MTF9_9PEZI</name>
<sequence length="319" mass="35996">MWKLALLTVLVTLIYIPVAVNAYGVDPLEIDPLGTNKTPEGKTFICNTIKKIFSRQSLQQLHREYDFLVALRRSFQPENGDPPVAVVRALATGPRCTHTLEQVAARSLEYDRDFVDFMNAMTLLSDSRHYCQARKWTKRDHAKDIEEGLVLSQLLHKGALAAVKQISSRANVEELIEEWKSICRQEEIHPLRYDIQPREAVEQDIDATEQEIEATGQETRAVQQPQTQTTKPEPAPSNTTALPWFSRLWNDHDTWVGYIKQALRLGRAFRGRVEPGTPSGSNWSGNFSIWIGCLAWCQQDFLMDGMLSSAGGGNVTDSL</sequence>
<gene>
    <name evidence="1" type="ORF">LTR37_015043</name>
</gene>
<accession>A0ACC3MTF9</accession>
<reference evidence="1" key="1">
    <citation type="submission" date="2023-07" db="EMBL/GenBank/DDBJ databases">
        <title>Black Yeasts Isolated from many extreme environments.</title>
        <authorList>
            <person name="Coleine C."/>
            <person name="Stajich J.E."/>
            <person name="Selbmann L."/>
        </authorList>
    </citation>
    <scope>NUCLEOTIDE SEQUENCE</scope>
    <source>
        <strain evidence="1">CCFEE 5714</strain>
    </source>
</reference>
<comment type="caution">
    <text evidence="1">The sequence shown here is derived from an EMBL/GenBank/DDBJ whole genome shotgun (WGS) entry which is preliminary data.</text>
</comment>
<evidence type="ECO:0000313" key="1">
    <source>
        <dbReference type="EMBL" id="KAK3702211.1"/>
    </source>
</evidence>
<proteinExistence type="predicted"/>
<keyword evidence="2" id="KW-1185">Reference proteome</keyword>
<protein>
    <submittedName>
        <fullName evidence="1">Uncharacterized protein</fullName>
    </submittedName>
</protein>
<dbReference type="Proteomes" id="UP001281147">
    <property type="component" value="Unassembled WGS sequence"/>
</dbReference>
<organism evidence="1 2">
    <name type="scientific">Vermiconidia calcicola</name>
    <dbReference type="NCBI Taxonomy" id="1690605"/>
    <lineage>
        <taxon>Eukaryota</taxon>
        <taxon>Fungi</taxon>
        <taxon>Dikarya</taxon>
        <taxon>Ascomycota</taxon>
        <taxon>Pezizomycotina</taxon>
        <taxon>Dothideomycetes</taxon>
        <taxon>Dothideomycetidae</taxon>
        <taxon>Mycosphaerellales</taxon>
        <taxon>Extremaceae</taxon>
        <taxon>Vermiconidia</taxon>
    </lineage>
</organism>
<dbReference type="EMBL" id="JAUTXU010000164">
    <property type="protein sequence ID" value="KAK3702211.1"/>
    <property type="molecule type" value="Genomic_DNA"/>
</dbReference>